<keyword evidence="1" id="KW-0378">Hydrolase</keyword>
<comment type="caution">
    <text evidence="1">The sequence shown here is derived from an EMBL/GenBank/DDBJ whole genome shotgun (WGS) entry which is preliminary data.</text>
</comment>
<protein>
    <submittedName>
        <fullName evidence="1">Alpha/Beta hydrolase protein</fullName>
    </submittedName>
</protein>
<dbReference type="EMBL" id="MU394289">
    <property type="protein sequence ID" value="KAI6090723.1"/>
    <property type="molecule type" value="Genomic_DNA"/>
</dbReference>
<dbReference type="Proteomes" id="UP001497680">
    <property type="component" value="Unassembled WGS sequence"/>
</dbReference>
<proteinExistence type="predicted"/>
<accession>A0ACC0DDI7</accession>
<keyword evidence="2" id="KW-1185">Reference proteome</keyword>
<organism evidence="1 2">
    <name type="scientific">Hypoxylon rubiginosum</name>
    <dbReference type="NCBI Taxonomy" id="110542"/>
    <lineage>
        <taxon>Eukaryota</taxon>
        <taxon>Fungi</taxon>
        <taxon>Dikarya</taxon>
        <taxon>Ascomycota</taxon>
        <taxon>Pezizomycotina</taxon>
        <taxon>Sordariomycetes</taxon>
        <taxon>Xylariomycetidae</taxon>
        <taxon>Xylariales</taxon>
        <taxon>Hypoxylaceae</taxon>
        <taxon>Hypoxylon</taxon>
    </lineage>
</organism>
<sequence length="324" mass="35467">MEGRIIVLDIPYEGNMSLPGYLYLPSPSKRLPNSKTPVLINCAGADATQEELYYLFPAAGVELGYAVLTFEGPGQGMMLKREKTALRPDFESITARVLSYLHRLDRELAPSDEPLSLDLSRVAIAGGSMGAYYALRSSIDSRFKACVAVNPFYSLWDVALTRMPAWYAWLWTSGWLPDSVFNASVNMQMAISFPVRWEFGLGMSMMGTKTPGQTLRRFQAFSLNVSEGKGGPIVKRVRCPVMLTGASSSIYSSAQDGTLSVYNALSQVPDNCKDIWIPDELGNGGLTAKVGAWALLAQKSFQFLDKHLGIQRASLKAPEASLPV</sequence>
<name>A0ACC0DDI7_9PEZI</name>
<reference evidence="1 2" key="1">
    <citation type="journal article" date="2022" name="New Phytol.">
        <title>Ecological generalism drives hyperdiversity of secondary metabolite gene clusters in xylarialean endophytes.</title>
        <authorList>
            <person name="Franco M.E.E."/>
            <person name="Wisecaver J.H."/>
            <person name="Arnold A.E."/>
            <person name="Ju Y.M."/>
            <person name="Slot J.C."/>
            <person name="Ahrendt S."/>
            <person name="Moore L.P."/>
            <person name="Eastman K.E."/>
            <person name="Scott K."/>
            <person name="Konkel Z."/>
            <person name="Mondo S.J."/>
            <person name="Kuo A."/>
            <person name="Hayes R.D."/>
            <person name="Haridas S."/>
            <person name="Andreopoulos B."/>
            <person name="Riley R."/>
            <person name="LaButti K."/>
            <person name="Pangilinan J."/>
            <person name="Lipzen A."/>
            <person name="Amirebrahimi M."/>
            <person name="Yan J."/>
            <person name="Adam C."/>
            <person name="Keymanesh K."/>
            <person name="Ng V."/>
            <person name="Louie K."/>
            <person name="Northen T."/>
            <person name="Drula E."/>
            <person name="Henrissat B."/>
            <person name="Hsieh H.M."/>
            <person name="Youens-Clark K."/>
            <person name="Lutzoni F."/>
            <person name="Miadlikowska J."/>
            <person name="Eastwood D.C."/>
            <person name="Hamelin R.C."/>
            <person name="Grigoriev I.V."/>
            <person name="U'Ren J.M."/>
        </authorList>
    </citation>
    <scope>NUCLEOTIDE SEQUENCE [LARGE SCALE GENOMIC DNA]</scope>
    <source>
        <strain evidence="1 2">ER1909</strain>
    </source>
</reference>
<evidence type="ECO:0000313" key="1">
    <source>
        <dbReference type="EMBL" id="KAI6090723.1"/>
    </source>
</evidence>
<gene>
    <name evidence="1" type="ORF">F4821DRAFT_227714</name>
</gene>
<evidence type="ECO:0000313" key="2">
    <source>
        <dbReference type="Proteomes" id="UP001497680"/>
    </source>
</evidence>